<feature type="domain" description="DUF4942" evidence="2">
    <location>
        <begin position="76"/>
        <end position="266"/>
    </location>
</feature>
<dbReference type="SUPFAM" id="SSF53335">
    <property type="entry name" value="S-adenosyl-L-methionine-dependent methyltransferases"/>
    <property type="match status" value="1"/>
</dbReference>
<dbReference type="RefSeq" id="WP_116220860.1">
    <property type="nucleotide sequence ID" value="NZ_CP038196.1"/>
</dbReference>
<reference evidence="3 4" key="1">
    <citation type="submission" date="2018-08" db="EMBL/GenBank/DDBJ databases">
        <title>Genomic Encyclopedia of Archaeal and Bacterial Type Strains, Phase II (KMG-II): from individual species to whole genera.</title>
        <authorList>
            <person name="Goeker M."/>
        </authorList>
    </citation>
    <scope>NUCLEOTIDE SEQUENCE [LARGE SCALE GENOMIC DNA]</scope>
    <source>
        <strain evidence="3 4">DSM 17099</strain>
    </source>
</reference>
<name>A0A3D9XVX5_PARVE</name>
<dbReference type="GO" id="GO:0032259">
    <property type="term" value="P:methylation"/>
    <property type="evidence" value="ECO:0007669"/>
    <property type="project" value="UniProtKB-KW"/>
</dbReference>
<organism evidence="3 4">
    <name type="scientific">Paracoccus versutus</name>
    <name type="common">Thiobacillus versutus</name>
    <dbReference type="NCBI Taxonomy" id="34007"/>
    <lineage>
        <taxon>Bacteria</taxon>
        <taxon>Pseudomonadati</taxon>
        <taxon>Pseudomonadota</taxon>
        <taxon>Alphaproteobacteria</taxon>
        <taxon>Rhodobacterales</taxon>
        <taxon>Paracoccaceae</taxon>
        <taxon>Paracoccus</taxon>
    </lineage>
</organism>
<dbReference type="InterPro" id="IPR029063">
    <property type="entry name" value="SAM-dependent_MTases_sf"/>
</dbReference>
<keyword evidence="3" id="KW-0489">Methyltransferase</keyword>
<dbReference type="Gene3D" id="3.40.50.150">
    <property type="entry name" value="Vaccinia Virus protein VP39"/>
    <property type="match status" value="1"/>
</dbReference>
<dbReference type="Pfam" id="PF13708">
    <property type="entry name" value="DUF4942"/>
    <property type="match status" value="1"/>
</dbReference>
<evidence type="ECO:0000259" key="1">
    <source>
        <dbReference type="Pfam" id="PF08241"/>
    </source>
</evidence>
<dbReference type="PRINTS" id="PR00507">
    <property type="entry name" value="N12N6MTFRASE"/>
</dbReference>
<sequence length="451" mass="49723">MTAQAHIFTGTEISTGRRRPSEIVAEYDAKRAALADALAAFEDAGSALKAAATIGGTWGNVTLDTGRGIYPSLLEKSLLQSAWRHVYELYGLEQIASASAKRAYEQMFSAPPPFTVENIREQFGELVSDPWGSVLRGLAEVFSGLDPAFRSHEKMKIGVKGLPKRVILDNVAGYGSWGRDRLRDILNALAAYQGKPLVEYREMEALLNGQGLLDSWTAPKDMHREEATFPARGVWLKRFQNGNGHLYFSPEALADINRALAEYYGEVLPDCPDDDARPTRQRASTAVSKDLQYYPTPAAVVDRVLADLRYRMPGQRVLEPSCGCGRFMDALRAAGADVIGCEVDPVRAALCEAKGHRVMRMNFLETVPTADFDQVVMNPPFYGLHYAKHVRHALKFLKPGGRLTAILPASARYDHGELDDLRPHWDDLPVGSFSESGTNINTVVATIRRSA</sequence>
<proteinExistence type="predicted"/>
<feature type="domain" description="Methyltransferase type 11" evidence="1">
    <location>
        <begin position="318"/>
        <end position="403"/>
    </location>
</feature>
<evidence type="ECO:0000313" key="3">
    <source>
        <dbReference type="EMBL" id="REF72372.1"/>
    </source>
</evidence>
<protein>
    <submittedName>
        <fullName evidence="3">Methyltransferase family protein</fullName>
    </submittedName>
</protein>
<dbReference type="PROSITE" id="PS00092">
    <property type="entry name" value="N6_MTASE"/>
    <property type="match status" value="1"/>
</dbReference>
<gene>
    <name evidence="3" type="ORF">BDD41_0842</name>
</gene>
<comment type="caution">
    <text evidence="3">The sequence shown here is derived from an EMBL/GenBank/DDBJ whole genome shotgun (WGS) entry which is preliminary data.</text>
</comment>
<dbReference type="EMBL" id="QTUJ01000001">
    <property type="protein sequence ID" value="REF72372.1"/>
    <property type="molecule type" value="Genomic_DNA"/>
</dbReference>
<dbReference type="InterPro" id="IPR002052">
    <property type="entry name" value="DNA_methylase_N6_adenine_CS"/>
</dbReference>
<dbReference type="AlphaFoldDB" id="A0A3D9XVX5"/>
<dbReference type="Pfam" id="PF08241">
    <property type="entry name" value="Methyltransf_11"/>
    <property type="match status" value="1"/>
</dbReference>
<dbReference type="Proteomes" id="UP000256941">
    <property type="component" value="Unassembled WGS sequence"/>
</dbReference>
<accession>A0A3D9XVX5</accession>
<dbReference type="GO" id="GO:0003676">
    <property type="term" value="F:nucleic acid binding"/>
    <property type="evidence" value="ECO:0007669"/>
    <property type="project" value="InterPro"/>
</dbReference>
<keyword evidence="3" id="KW-0808">Transferase</keyword>
<dbReference type="InterPro" id="IPR013216">
    <property type="entry name" value="Methyltransf_11"/>
</dbReference>
<evidence type="ECO:0000259" key="2">
    <source>
        <dbReference type="Pfam" id="PF13708"/>
    </source>
</evidence>
<dbReference type="GO" id="GO:0008757">
    <property type="term" value="F:S-adenosylmethionine-dependent methyltransferase activity"/>
    <property type="evidence" value="ECO:0007669"/>
    <property type="project" value="InterPro"/>
</dbReference>
<dbReference type="CDD" id="cd02440">
    <property type="entry name" value="AdoMet_MTases"/>
    <property type="match status" value="1"/>
</dbReference>
<evidence type="ECO:0000313" key="4">
    <source>
        <dbReference type="Proteomes" id="UP000256941"/>
    </source>
</evidence>
<dbReference type="InterPro" id="IPR031339">
    <property type="entry name" value="DUF4942"/>
</dbReference>